<dbReference type="PANTHER" id="PTHR45953">
    <property type="entry name" value="IDURONATE 2-SULFATASE"/>
    <property type="match status" value="1"/>
</dbReference>
<name>A0ABT0H215_9HYPH</name>
<evidence type="ECO:0000313" key="7">
    <source>
        <dbReference type="Proteomes" id="UP001431221"/>
    </source>
</evidence>
<evidence type="ECO:0000256" key="2">
    <source>
        <dbReference type="ARBA" id="ARBA00022723"/>
    </source>
</evidence>
<dbReference type="InterPro" id="IPR017850">
    <property type="entry name" value="Alkaline_phosphatase_core_sf"/>
</dbReference>
<dbReference type="Pfam" id="PF00884">
    <property type="entry name" value="Sulfatase"/>
    <property type="match status" value="1"/>
</dbReference>
<dbReference type="InterPro" id="IPR000917">
    <property type="entry name" value="Sulfatase_N"/>
</dbReference>
<evidence type="ECO:0000256" key="1">
    <source>
        <dbReference type="ARBA" id="ARBA00008779"/>
    </source>
</evidence>
<evidence type="ECO:0000256" key="4">
    <source>
        <dbReference type="SAM" id="MobiDB-lite"/>
    </source>
</evidence>
<dbReference type="Proteomes" id="UP001431221">
    <property type="component" value="Unassembled WGS sequence"/>
</dbReference>
<keyword evidence="3" id="KW-0378">Hydrolase</keyword>
<gene>
    <name evidence="6" type="ORF">M0H32_26405</name>
</gene>
<dbReference type="PANTHER" id="PTHR45953:SF1">
    <property type="entry name" value="IDURONATE 2-SULFATASE"/>
    <property type="match status" value="1"/>
</dbReference>
<reference evidence="6" key="1">
    <citation type="submission" date="2022-04" db="EMBL/GenBank/DDBJ databases">
        <title>Roseibium sp. CAU 1639 isolated from mud.</title>
        <authorList>
            <person name="Kim W."/>
        </authorList>
    </citation>
    <scope>NUCLEOTIDE SEQUENCE</scope>
    <source>
        <strain evidence="6">CAU 1639</strain>
    </source>
</reference>
<comment type="similarity">
    <text evidence="1">Belongs to the sulfatase family.</text>
</comment>
<feature type="domain" description="Sulfatase N-terminal" evidence="5">
    <location>
        <begin position="3"/>
        <end position="347"/>
    </location>
</feature>
<keyword evidence="7" id="KW-1185">Reference proteome</keyword>
<evidence type="ECO:0000313" key="6">
    <source>
        <dbReference type="EMBL" id="MCK7615709.1"/>
    </source>
</evidence>
<dbReference type="Gene3D" id="3.40.720.10">
    <property type="entry name" value="Alkaline Phosphatase, subunit A"/>
    <property type="match status" value="1"/>
</dbReference>
<dbReference type="SUPFAM" id="SSF53649">
    <property type="entry name" value="Alkaline phosphatase-like"/>
    <property type="match status" value="1"/>
</dbReference>
<accession>A0ABT0H215</accession>
<evidence type="ECO:0000256" key="3">
    <source>
        <dbReference type="ARBA" id="ARBA00022801"/>
    </source>
</evidence>
<keyword evidence="2" id="KW-0479">Metal-binding</keyword>
<organism evidence="6 7">
    <name type="scientific">Roseibium sediminicola</name>
    <dbReference type="NCBI Taxonomy" id="2933272"/>
    <lineage>
        <taxon>Bacteria</taxon>
        <taxon>Pseudomonadati</taxon>
        <taxon>Pseudomonadota</taxon>
        <taxon>Alphaproteobacteria</taxon>
        <taxon>Hyphomicrobiales</taxon>
        <taxon>Stappiaceae</taxon>
        <taxon>Roseibium</taxon>
    </lineage>
</organism>
<feature type="region of interest" description="Disordered" evidence="4">
    <location>
        <begin position="451"/>
        <end position="477"/>
    </location>
</feature>
<proteinExistence type="inferred from homology"/>
<dbReference type="EMBL" id="JALNMJ010000030">
    <property type="protein sequence ID" value="MCK7615709.1"/>
    <property type="molecule type" value="Genomic_DNA"/>
</dbReference>
<evidence type="ECO:0000259" key="5">
    <source>
        <dbReference type="Pfam" id="PF00884"/>
    </source>
</evidence>
<protein>
    <submittedName>
        <fullName evidence="6">Sulfatase-like hydrolase/transferase</fullName>
    </submittedName>
</protein>
<dbReference type="InterPro" id="IPR024607">
    <property type="entry name" value="Sulfatase_CS"/>
</dbReference>
<sequence length="477" mass="53245">MPDQLRSDFLGCYGAGFARTPHIDALAARGTLYDRCLSPAPICVPARASLLTGTTSLENGILNNGAWLRPDRRECGLHSWPELLSEAGYRTYAVGKMHFYPWDASEGFQVRSISEDKRQIGILDDYAQFLASRGKHKQHAREFAGYHENGGACLSPLKPDEQVDLWCADRAISILEQHDGSQPFAMMIGFPSPHCPYDPPPEIADLFDPADMPPPLPETRESEALRPWLIANMKNPWADIDYSVFTDDQKAKVRAHYSALIHIVDKAVGRVIATLERMGLHKNTIVVFSSDHGDFVGDYSLVCKNFFMDPSIRVPMIVAGPGVPFEIRYDTVALSDLYPTFLELAGVSPRENCSFTSLLRPPREEPRTICGATHRGFMIEKGRKKLARYVGGVVTLHDMEADPGEQLNLADDPGWHFTRQELDAFLTEWQVQESIKGHSEKAIVYSAESKPELGNEPGILGPGWRRPYPFSSETTRS</sequence>
<dbReference type="PROSITE" id="PS00149">
    <property type="entry name" value="SULFATASE_2"/>
    <property type="match status" value="1"/>
</dbReference>
<comment type="caution">
    <text evidence="6">The sequence shown here is derived from an EMBL/GenBank/DDBJ whole genome shotgun (WGS) entry which is preliminary data.</text>
</comment>